<reference evidence="4" key="1">
    <citation type="submission" date="2021-04" db="EMBL/GenBank/DDBJ databases">
        <authorList>
            <consortium name="Wellcome Sanger Institute Data Sharing"/>
        </authorList>
    </citation>
    <scope>NUCLEOTIDE SEQUENCE [LARGE SCALE GENOMIC DNA]</scope>
</reference>
<accession>A0A3Q1JQI9</accession>
<dbReference type="GO" id="GO:0005737">
    <property type="term" value="C:cytoplasm"/>
    <property type="evidence" value="ECO:0007669"/>
    <property type="project" value="TreeGrafter"/>
</dbReference>
<evidence type="ECO:0000256" key="3">
    <source>
        <dbReference type="SAM" id="SignalP"/>
    </source>
</evidence>
<feature type="compositionally biased region" description="Basic and acidic residues" evidence="1">
    <location>
        <begin position="372"/>
        <end position="414"/>
    </location>
</feature>
<evidence type="ECO:0000256" key="1">
    <source>
        <dbReference type="SAM" id="MobiDB-lite"/>
    </source>
</evidence>
<dbReference type="FunCoup" id="A0A3Q1JQI9">
    <property type="interactions" value="499"/>
</dbReference>
<protein>
    <recommendedName>
        <fullName evidence="6">Tumor protein p53-inducible protein 13</fullName>
    </recommendedName>
</protein>
<dbReference type="STRING" id="64144.ENSATEP00000033203"/>
<dbReference type="OrthoDB" id="5960270at2759"/>
<dbReference type="GeneTree" id="ENSGT00390000008202"/>
<evidence type="ECO:0000313" key="5">
    <source>
        <dbReference type="Proteomes" id="UP000265040"/>
    </source>
</evidence>
<evidence type="ECO:0000256" key="2">
    <source>
        <dbReference type="SAM" id="Phobius"/>
    </source>
</evidence>
<feature type="compositionally biased region" description="Polar residues" evidence="1">
    <location>
        <begin position="421"/>
        <end position="454"/>
    </location>
</feature>
<dbReference type="PANTHER" id="PTHR34179:SF1">
    <property type="entry name" value="TUMOR PROTEIN P53-INDUCIBLE PROTEIN 13"/>
    <property type="match status" value="1"/>
</dbReference>
<evidence type="ECO:0008006" key="6">
    <source>
        <dbReference type="Google" id="ProtNLM"/>
    </source>
</evidence>
<reference evidence="4" key="2">
    <citation type="submission" date="2025-08" db="UniProtKB">
        <authorList>
            <consortium name="Ensembl"/>
        </authorList>
    </citation>
    <scope>IDENTIFICATION</scope>
</reference>
<dbReference type="InParanoid" id="A0A3Q1JQI9"/>
<keyword evidence="2" id="KW-0472">Membrane</keyword>
<keyword evidence="5" id="KW-1185">Reference proteome</keyword>
<feature type="chain" id="PRO_5018604036" description="Tumor protein p53-inducible protein 13" evidence="3">
    <location>
        <begin position="26"/>
        <end position="581"/>
    </location>
</feature>
<evidence type="ECO:0000313" key="4">
    <source>
        <dbReference type="Ensembl" id="ENSATEP00000033203.1"/>
    </source>
</evidence>
<dbReference type="OMA" id="ICMDYLI"/>
<dbReference type="PANTHER" id="PTHR34179">
    <property type="entry name" value="TUMOR PROTEIN P53-INDUCIBLE PROTEIN 13"/>
    <property type="match status" value="1"/>
</dbReference>
<keyword evidence="2" id="KW-0812">Transmembrane</keyword>
<name>A0A3Q1JQI9_ANATE</name>
<dbReference type="GeneID" id="113148282"/>
<feature type="signal peptide" evidence="3">
    <location>
        <begin position="1"/>
        <end position="25"/>
    </location>
</feature>
<dbReference type="InterPro" id="IPR021454">
    <property type="entry name" value="DUF3105"/>
</dbReference>
<keyword evidence="3" id="KW-0732">Signal</keyword>
<feature type="region of interest" description="Disordered" evidence="1">
    <location>
        <begin position="366"/>
        <end position="457"/>
    </location>
</feature>
<feature type="transmembrane region" description="Helical" evidence="2">
    <location>
        <begin position="500"/>
        <end position="519"/>
    </location>
</feature>
<sequence>MPSHTTSPQLSVTVLAALWVSLGQCGVSESPRPGCDNGKLSLEKDLPAAAVYWDCPVSTWTLDSTQTHPSIDTMYDPEPSKQICMDKPISYNHPIPSSGAYRPVMAESGEYLYCPPQRWLNNLHHGVPVFLYHPCTSLHERLSLSVLARSCLPDYIITPHPQLNKNTPIALVSWGRTLELSTIASSDVCVWLETTTTTQIKLDGVNQSRNYNLLLTWPAEQQHTHAEETLMKGSLRRCCQQTISSLLNGAMETELESSMMKKSLKQMKDEAKSRHIRAAVRETVGNIKDETASRRTEEVQNYNNTLGLLANSPPKSKTLSDPPGPKEAPSLFKSLHQGLAPRPTTPFGLSTLRSDSLGFGVDELQKTNSKPKASDKHSIKENNSKVKNSDKDITADGNMRDKKVIDIKEREVGHKQKHSGTHSNQSETTGTDSVSKSQLGSPPQPQQHPNTKTASYLPRKHDCDGCKADEHCECARATGAEARAAVVKKGLPRTPRTDEAMWAAAALGFLLILLTLSVLHTRLYRNWRTMPSLYWHDPRQDYDSVADVIRRRLRIAKRRRKRGRRQECVLLPSSSSSDEHP</sequence>
<reference evidence="4" key="3">
    <citation type="submission" date="2025-09" db="UniProtKB">
        <authorList>
            <consortium name="Ensembl"/>
        </authorList>
    </citation>
    <scope>IDENTIFICATION</scope>
</reference>
<dbReference type="AlphaFoldDB" id="A0A3Q1JQI9"/>
<keyword evidence="2" id="KW-1133">Transmembrane helix</keyword>
<dbReference type="CTD" id="90313"/>
<dbReference type="Pfam" id="PF11303">
    <property type="entry name" value="DUF3105"/>
    <property type="match status" value="1"/>
</dbReference>
<dbReference type="Proteomes" id="UP000265040">
    <property type="component" value="Chromosome 13"/>
</dbReference>
<dbReference type="RefSeq" id="XP_026195716.1">
    <property type="nucleotide sequence ID" value="XM_026339931.1"/>
</dbReference>
<feature type="region of interest" description="Disordered" evidence="1">
    <location>
        <begin position="304"/>
        <end position="331"/>
    </location>
</feature>
<proteinExistence type="predicted"/>
<organism evidence="4 5">
    <name type="scientific">Anabas testudineus</name>
    <name type="common">Climbing perch</name>
    <name type="synonym">Anthias testudineus</name>
    <dbReference type="NCBI Taxonomy" id="64144"/>
    <lineage>
        <taxon>Eukaryota</taxon>
        <taxon>Metazoa</taxon>
        <taxon>Chordata</taxon>
        <taxon>Craniata</taxon>
        <taxon>Vertebrata</taxon>
        <taxon>Euteleostomi</taxon>
        <taxon>Actinopterygii</taxon>
        <taxon>Neopterygii</taxon>
        <taxon>Teleostei</taxon>
        <taxon>Neoteleostei</taxon>
        <taxon>Acanthomorphata</taxon>
        <taxon>Anabantaria</taxon>
        <taxon>Anabantiformes</taxon>
        <taxon>Anabantoidei</taxon>
        <taxon>Anabantidae</taxon>
        <taxon>Anabas</taxon>
    </lineage>
</organism>
<dbReference type="Ensembl" id="ENSATET00000033687.3">
    <property type="protein sequence ID" value="ENSATEP00000033203.1"/>
    <property type="gene ID" value="ENSATEG00000022893.3"/>
</dbReference>